<evidence type="ECO:0000256" key="4">
    <source>
        <dbReference type="ARBA" id="ARBA00022807"/>
    </source>
</evidence>
<dbReference type="SUPFAM" id="SSF54001">
    <property type="entry name" value="Cysteine proteinases"/>
    <property type="match status" value="1"/>
</dbReference>
<dbReference type="Gene3D" id="3.90.1720.10">
    <property type="entry name" value="endopeptidase domain like (from Nostoc punctiforme)"/>
    <property type="match status" value="1"/>
</dbReference>
<dbReference type="InterPro" id="IPR038765">
    <property type="entry name" value="Papain-like_cys_pep_sf"/>
</dbReference>
<dbReference type="PROSITE" id="PS51935">
    <property type="entry name" value="NLPC_P60"/>
    <property type="match status" value="1"/>
</dbReference>
<comment type="caution">
    <text evidence="6">The sequence shown here is derived from an EMBL/GenBank/DDBJ whole genome shotgun (WGS) entry which is preliminary data.</text>
</comment>
<keyword evidence="4" id="KW-0788">Thiol protease</keyword>
<keyword evidence="3" id="KW-0378">Hydrolase</keyword>
<protein>
    <submittedName>
        <fullName evidence="6">C40 family peptidase</fullName>
    </submittedName>
</protein>
<reference evidence="6 7" key="1">
    <citation type="journal article" date="2020" name="ISME J.">
        <title>Comparative genomics reveals insights into cyanobacterial evolution and habitat adaptation.</title>
        <authorList>
            <person name="Chen M.Y."/>
            <person name="Teng W.K."/>
            <person name="Zhao L."/>
            <person name="Hu C.X."/>
            <person name="Zhou Y.K."/>
            <person name="Han B.P."/>
            <person name="Song L.R."/>
            <person name="Shu W.S."/>
        </authorList>
    </citation>
    <scope>NUCLEOTIDE SEQUENCE [LARGE SCALE GENOMIC DNA]</scope>
    <source>
        <strain evidence="6 7">FACHB-362</strain>
    </source>
</reference>
<evidence type="ECO:0000256" key="1">
    <source>
        <dbReference type="ARBA" id="ARBA00007074"/>
    </source>
</evidence>
<feature type="domain" description="NlpC/P60" evidence="5">
    <location>
        <begin position="1"/>
        <end position="130"/>
    </location>
</feature>
<evidence type="ECO:0000256" key="3">
    <source>
        <dbReference type="ARBA" id="ARBA00022801"/>
    </source>
</evidence>
<comment type="similarity">
    <text evidence="1">Belongs to the peptidase C40 family.</text>
</comment>
<name>A0ABR8J9X0_9NOST</name>
<dbReference type="Proteomes" id="UP000660381">
    <property type="component" value="Unassembled WGS sequence"/>
</dbReference>
<evidence type="ECO:0000313" key="6">
    <source>
        <dbReference type="EMBL" id="MBD2694438.1"/>
    </source>
</evidence>
<dbReference type="RefSeq" id="WP_190908604.1">
    <property type="nucleotide sequence ID" value="NZ_JACJTQ010000048.1"/>
</dbReference>
<proteinExistence type="inferred from homology"/>
<evidence type="ECO:0000313" key="7">
    <source>
        <dbReference type="Proteomes" id="UP000660381"/>
    </source>
</evidence>
<sequence>MTKLEIVTTAREWLGTPYHHQARAKGVGVDCIGLVLGVLKELGVYTFDFTDYDRTPDSTVLQSLLEEHCTQTDNPEPGDIHLFRIKRNPQHVGLCSDIGLIHAYQGVGKVVEHTLDEFWQRRIIKSFILPGI</sequence>
<keyword evidence="7" id="KW-1185">Reference proteome</keyword>
<evidence type="ECO:0000256" key="2">
    <source>
        <dbReference type="ARBA" id="ARBA00022670"/>
    </source>
</evidence>
<evidence type="ECO:0000259" key="5">
    <source>
        <dbReference type="PROSITE" id="PS51935"/>
    </source>
</evidence>
<gene>
    <name evidence="6" type="ORF">H6G68_22285</name>
</gene>
<dbReference type="EMBL" id="JACJTQ010000048">
    <property type="protein sequence ID" value="MBD2694438.1"/>
    <property type="molecule type" value="Genomic_DNA"/>
</dbReference>
<keyword evidence="2" id="KW-0645">Protease</keyword>
<organism evidence="6 7">
    <name type="scientific">Anabaena catenula FACHB-362</name>
    <dbReference type="NCBI Taxonomy" id="2692877"/>
    <lineage>
        <taxon>Bacteria</taxon>
        <taxon>Bacillati</taxon>
        <taxon>Cyanobacteriota</taxon>
        <taxon>Cyanophyceae</taxon>
        <taxon>Nostocales</taxon>
        <taxon>Nostocaceae</taxon>
        <taxon>Anabaena</taxon>
    </lineage>
</organism>
<accession>A0ABR8J9X0</accession>
<dbReference type="InterPro" id="IPR000064">
    <property type="entry name" value="NLP_P60_dom"/>
</dbReference>
<dbReference type="Pfam" id="PF00877">
    <property type="entry name" value="NLPC_P60"/>
    <property type="match status" value="1"/>
</dbReference>